<comment type="caution">
    <text evidence="2">The sequence shown here is derived from an EMBL/GenBank/DDBJ whole genome shotgun (WGS) entry which is preliminary data.</text>
</comment>
<feature type="compositionally biased region" description="Polar residues" evidence="1">
    <location>
        <begin position="379"/>
        <end position="409"/>
    </location>
</feature>
<protein>
    <submittedName>
        <fullName evidence="2">Uncharacterized protein</fullName>
    </submittedName>
</protein>
<dbReference type="AlphaFoldDB" id="A0AAD9K352"/>
<feature type="region of interest" description="Disordered" evidence="1">
    <location>
        <begin position="366"/>
        <end position="409"/>
    </location>
</feature>
<reference evidence="2" key="1">
    <citation type="journal article" date="2023" name="Mol. Biol. Evol.">
        <title>Third-Generation Sequencing Reveals the Adaptive Role of the Epigenome in Three Deep-Sea Polychaetes.</title>
        <authorList>
            <person name="Perez M."/>
            <person name="Aroh O."/>
            <person name="Sun Y."/>
            <person name="Lan Y."/>
            <person name="Juniper S.K."/>
            <person name="Young C.R."/>
            <person name="Angers B."/>
            <person name="Qian P.Y."/>
        </authorList>
    </citation>
    <scope>NUCLEOTIDE SEQUENCE</scope>
    <source>
        <strain evidence="2">P08H-3</strain>
    </source>
</reference>
<organism evidence="2 3">
    <name type="scientific">Paralvinella palmiformis</name>
    <dbReference type="NCBI Taxonomy" id="53620"/>
    <lineage>
        <taxon>Eukaryota</taxon>
        <taxon>Metazoa</taxon>
        <taxon>Spiralia</taxon>
        <taxon>Lophotrochozoa</taxon>
        <taxon>Annelida</taxon>
        <taxon>Polychaeta</taxon>
        <taxon>Sedentaria</taxon>
        <taxon>Canalipalpata</taxon>
        <taxon>Terebellida</taxon>
        <taxon>Terebelliformia</taxon>
        <taxon>Alvinellidae</taxon>
        <taxon>Paralvinella</taxon>
    </lineage>
</organism>
<dbReference type="EMBL" id="JAODUP010000075">
    <property type="protein sequence ID" value="KAK2163671.1"/>
    <property type="molecule type" value="Genomic_DNA"/>
</dbReference>
<dbReference type="Proteomes" id="UP001208570">
    <property type="component" value="Unassembled WGS sequence"/>
</dbReference>
<evidence type="ECO:0000313" key="3">
    <source>
        <dbReference type="Proteomes" id="UP001208570"/>
    </source>
</evidence>
<gene>
    <name evidence="2" type="ORF">LSH36_75g03010</name>
</gene>
<proteinExistence type="predicted"/>
<sequence length="409" mass="45290">MTESVVCRYQGGVNKDKAYRKLLLRSAPFRTLTSADIIRMADVKRVRISLNEMAVVKLREGTVSRTSRREQTITDLNRNRHNYDYYSHYRRANLPKENASTGSLPRIPDSDRGDDQQQPVASVLDYSGDRTSLRHVATGVETARVPRSRATFKRRVQPIPPTSNLDRYEIHGNSFHRSVTCLSAPDGENRGGHVDLGHRTAIGRDLATTAAVATTTTNNSAPRTSPPSVEKQDVIQGDKMAVNGKPLGKAKRARNMVPRLGTFAIRCSTTAIGYYGKQPETERHPQLNSLSIKLDSDVNSDRKSYQTGDNKRHSTSQGVLGLTERNIVMLEKLRRDEDDGELFGKKHVSSRVIDWVKDRQLYIELGEADDSTQADDNRSPATSPAKSQSSAGNGNHTEFNSSTVGNAGS</sequence>
<evidence type="ECO:0000256" key="1">
    <source>
        <dbReference type="SAM" id="MobiDB-lite"/>
    </source>
</evidence>
<accession>A0AAD9K352</accession>
<feature type="region of interest" description="Disordered" evidence="1">
    <location>
        <begin position="295"/>
        <end position="319"/>
    </location>
</feature>
<name>A0AAD9K352_9ANNE</name>
<keyword evidence="3" id="KW-1185">Reference proteome</keyword>
<feature type="region of interest" description="Disordered" evidence="1">
    <location>
        <begin position="91"/>
        <end position="118"/>
    </location>
</feature>
<evidence type="ECO:0000313" key="2">
    <source>
        <dbReference type="EMBL" id="KAK2163671.1"/>
    </source>
</evidence>
<feature type="compositionally biased region" description="Basic and acidic residues" evidence="1">
    <location>
        <begin position="295"/>
        <end position="312"/>
    </location>
</feature>